<gene>
    <name evidence="1" type="ORF">BJ138DRAFT_1155553</name>
</gene>
<name>A0ACB8A761_9AGAM</name>
<sequence>MNMNAVSSPPQFGWAAQIVRYHSIASLIFLAWDILVSLDDEVQYIWPKTRTAKFKWLYMVIRYGALGQQLFNQFVLGYMLNNETPPRICRAWLLYAISTTQAMSTAVEFIIITRVYVLYNKSRLIALLLFVLVAAEISMMVINSVHTVPILQSSSRCIFAKPPREIVYYSLTVLLTQSTLLALTVIKHTVSRRMGLGRTPLVSQLIRDGTVFYGIMFVLIFTTVTFSKVDKQISVVMFFWSTSVSSVSGCRLIVNMERLSKNDDMQADTIGQFTSNIELEFL</sequence>
<evidence type="ECO:0000313" key="1">
    <source>
        <dbReference type="EMBL" id="KAH7909306.1"/>
    </source>
</evidence>
<organism evidence="1 2">
    <name type="scientific">Hygrophoropsis aurantiaca</name>
    <dbReference type="NCBI Taxonomy" id="72124"/>
    <lineage>
        <taxon>Eukaryota</taxon>
        <taxon>Fungi</taxon>
        <taxon>Dikarya</taxon>
        <taxon>Basidiomycota</taxon>
        <taxon>Agaricomycotina</taxon>
        <taxon>Agaricomycetes</taxon>
        <taxon>Agaricomycetidae</taxon>
        <taxon>Boletales</taxon>
        <taxon>Coniophorineae</taxon>
        <taxon>Hygrophoropsidaceae</taxon>
        <taxon>Hygrophoropsis</taxon>
    </lineage>
</organism>
<protein>
    <submittedName>
        <fullName evidence="1">Uncharacterized protein</fullName>
    </submittedName>
</protein>
<accession>A0ACB8A761</accession>
<dbReference type="EMBL" id="MU267767">
    <property type="protein sequence ID" value="KAH7909306.1"/>
    <property type="molecule type" value="Genomic_DNA"/>
</dbReference>
<keyword evidence="2" id="KW-1185">Reference proteome</keyword>
<proteinExistence type="predicted"/>
<comment type="caution">
    <text evidence="1">The sequence shown here is derived from an EMBL/GenBank/DDBJ whole genome shotgun (WGS) entry which is preliminary data.</text>
</comment>
<reference evidence="1" key="1">
    <citation type="journal article" date="2021" name="New Phytol.">
        <title>Evolutionary innovations through gain and loss of genes in the ectomycorrhizal Boletales.</title>
        <authorList>
            <person name="Wu G."/>
            <person name="Miyauchi S."/>
            <person name="Morin E."/>
            <person name="Kuo A."/>
            <person name="Drula E."/>
            <person name="Varga T."/>
            <person name="Kohler A."/>
            <person name="Feng B."/>
            <person name="Cao Y."/>
            <person name="Lipzen A."/>
            <person name="Daum C."/>
            <person name="Hundley H."/>
            <person name="Pangilinan J."/>
            <person name="Johnson J."/>
            <person name="Barry K."/>
            <person name="LaButti K."/>
            <person name="Ng V."/>
            <person name="Ahrendt S."/>
            <person name="Min B."/>
            <person name="Choi I.G."/>
            <person name="Park H."/>
            <person name="Plett J.M."/>
            <person name="Magnuson J."/>
            <person name="Spatafora J.W."/>
            <person name="Nagy L.G."/>
            <person name="Henrissat B."/>
            <person name="Grigoriev I.V."/>
            <person name="Yang Z.L."/>
            <person name="Xu J."/>
            <person name="Martin F.M."/>
        </authorList>
    </citation>
    <scope>NUCLEOTIDE SEQUENCE</scope>
    <source>
        <strain evidence="1">ATCC 28755</strain>
    </source>
</reference>
<evidence type="ECO:0000313" key="2">
    <source>
        <dbReference type="Proteomes" id="UP000790377"/>
    </source>
</evidence>
<dbReference type="Proteomes" id="UP000790377">
    <property type="component" value="Unassembled WGS sequence"/>
</dbReference>